<feature type="compositionally biased region" description="Polar residues" evidence="1">
    <location>
        <begin position="37"/>
        <end position="51"/>
    </location>
</feature>
<dbReference type="EMBL" id="LR721784">
    <property type="protein sequence ID" value="VVW44607.1"/>
    <property type="molecule type" value="Genomic_DNA"/>
</dbReference>
<feature type="region of interest" description="Disordered" evidence="1">
    <location>
        <begin position="1"/>
        <end position="57"/>
    </location>
</feature>
<dbReference type="AlphaFoldDB" id="A0A5K1E2B0"/>
<evidence type="ECO:0000313" key="2">
    <source>
        <dbReference type="EMBL" id="VVW44607.1"/>
    </source>
</evidence>
<gene>
    <name evidence="2" type="ORF">NYM_LOCUS22002</name>
</gene>
<evidence type="ECO:0000256" key="1">
    <source>
        <dbReference type="SAM" id="MobiDB-lite"/>
    </source>
</evidence>
<reference evidence="2" key="1">
    <citation type="submission" date="2019-09" db="EMBL/GenBank/DDBJ databases">
        <authorList>
            <person name="Zhang L."/>
        </authorList>
    </citation>
    <scope>NUCLEOTIDE SEQUENCE</scope>
</reference>
<proteinExistence type="predicted"/>
<dbReference type="Gramene" id="NC6G0254570.1">
    <property type="protein sequence ID" value="NC6G0254570.1:cds"/>
    <property type="gene ID" value="NC6G0254570"/>
</dbReference>
<feature type="compositionally biased region" description="Polar residues" evidence="1">
    <location>
        <begin position="10"/>
        <end position="28"/>
    </location>
</feature>
<sequence>MSLEAIANSMPENSSRTPKTPVGNSPMISLNEFPRTRPSTSFTKPRASTANPLRAPNLYCPASPPAPWQTGIAPNQQPMRFMAPTLTDTVVADTWAPLSGKRSVESLQTAMTELRMERGI</sequence>
<protein>
    <submittedName>
        <fullName evidence="2">Uncharacterized protein</fullName>
    </submittedName>
</protein>
<organism evidence="2">
    <name type="scientific">Nymphaea colorata</name>
    <name type="common">pocket water lily</name>
    <dbReference type="NCBI Taxonomy" id="210225"/>
    <lineage>
        <taxon>Eukaryota</taxon>
        <taxon>Viridiplantae</taxon>
        <taxon>Streptophyta</taxon>
        <taxon>Embryophyta</taxon>
        <taxon>Tracheophyta</taxon>
        <taxon>Spermatophyta</taxon>
        <taxon>Magnoliopsida</taxon>
        <taxon>Nymphaeales</taxon>
        <taxon>Nymphaeaceae</taxon>
        <taxon>Nymphaea</taxon>
    </lineage>
</organism>
<accession>A0A5K1E2B0</accession>
<name>A0A5K1E2B0_9MAGN</name>